<gene>
    <name evidence="1" type="ORF">GCM10010844_12950</name>
</gene>
<dbReference type="RefSeq" id="WP_189068185.1">
    <property type="nucleotide sequence ID" value="NZ_BMPE01000002.1"/>
</dbReference>
<accession>A0ABQ2FHT2</accession>
<proteinExistence type="predicted"/>
<name>A0ABQ2FHT2_9DEIO</name>
<evidence type="ECO:0008006" key="3">
    <source>
        <dbReference type="Google" id="ProtNLM"/>
    </source>
</evidence>
<dbReference type="SUPFAM" id="SSF47789">
    <property type="entry name" value="C-terminal domain of RNA polymerase alpha subunit"/>
    <property type="match status" value="1"/>
</dbReference>
<comment type="caution">
    <text evidence="1">The sequence shown here is derived from an EMBL/GenBank/DDBJ whole genome shotgun (WGS) entry which is preliminary data.</text>
</comment>
<evidence type="ECO:0000313" key="2">
    <source>
        <dbReference type="Proteomes" id="UP000604341"/>
    </source>
</evidence>
<sequence>MTDLPRLSAPARRALSRAGITTLAGLSRHTERDLLALHGLGPNALAALRDVLAARGLSLAPPDREIP</sequence>
<keyword evidence="2" id="KW-1185">Reference proteome</keyword>
<evidence type="ECO:0000313" key="1">
    <source>
        <dbReference type="EMBL" id="GGK95912.1"/>
    </source>
</evidence>
<dbReference type="EMBL" id="BMPE01000002">
    <property type="protein sequence ID" value="GGK95912.1"/>
    <property type="molecule type" value="Genomic_DNA"/>
</dbReference>
<dbReference type="Gene3D" id="1.10.150.20">
    <property type="entry name" value="5' to 3' exonuclease, C-terminal subdomain"/>
    <property type="match status" value="1"/>
</dbReference>
<reference evidence="2" key="1">
    <citation type="journal article" date="2019" name="Int. J. Syst. Evol. Microbiol.">
        <title>The Global Catalogue of Microorganisms (GCM) 10K type strain sequencing project: providing services to taxonomists for standard genome sequencing and annotation.</title>
        <authorList>
            <consortium name="The Broad Institute Genomics Platform"/>
            <consortium name="The Broad Institute Genome Sequencing Center for Infectious Disease"/>
            <person name="Wu L."/>
            <person name="Ma J."/>
        </authorList>
    </citation>
    <scope>NUCLEOTIDE SEQUENCE [LARGE SCALE GENOMIC DNA]</scope>
    <source>
        <strain evidence="2">JCM 19173</strain>
    </source>
</reference>
<dbReference type="Proteomes" id="UP000604341">
    <property type="component" value="Unassembled WGS sequence"/>
</dbReference>
<protein>
    <recommendedName>
        <fullName evidence="3">DNA-binding protein</fullName>
    </recommendedName>
</protein>
<organism evidence="1 2">
    <name type="scientific">Deinococcus radiotolerans</name>
    <dbReference type="NCBI Taxonomy" id="1309407"/>
    <lineage>
        <taxon>Bacteria</taxon>
        <taxon>Thermotogati</taxon>
        <taxon>Deinococcota</taxon>
        <taxon>Deinococci</taxon>
        <taxon>Deinococcales</taxon>
        <taxon>Deinococcaceae</taxon>
        <taxon>Deinococcus</taxon>
    </lineage>
</organism>